<keyword evidence="9" id="KW-0811">Translocation</keyword>
<evidence type="ECO:0000256" key="3">
    <source>
        <dbReference type="ARBA" id="ARBA00021257"/>
    </source>
</evidence>
<evidence type="ECO:0000313" key="12">
    <source>
        <dbReference type="EMBL" id="CCF75774.2"/>
    </source>
</evidence>
<evidence type="ECO:0000256" key="5">
    <source>
        <dbReference type="ARBA" id="ARBA00022692"/>
    </source>
</evidence>
<dbReference type="Pfam" id="PF03839">
    <property type="entry name" value="Sec62"/>
    <property type="match status" value="1"/>
</dbReference>
<dbReference type="VEuPathDB" id="PiroplasmaDB:BmR1_04g07945"/>
<dbReference type="EMBL" id="LN871599">
    <property type="protein sequence ID" value="CCF75774.2"/>
    <property type="molecule type" value="Genomic_DNA"/>
</dbReference>
<reference evidence="12 13" key="3">
    <citation type="journal article" date="2016" name="Sci. Rep.">
        <title>Genome-wide diversity and gene expression profiling of Babesia microti isolates identify polymorphic genes that mediate host-pathogen interactions.</title>
        <authorList>
            <person name="Silva J.C."/>
            <person name="Cornillot E."/>
            <person name="McCracken C."/>
            <person name="Usmani-Brown S."/>
            <person name="Dwivedi A."/>
            <person name="Ifeonu O.O."/>
            <person name="Crabtree J."/>
            <person name="Gotia H.T."/>
            <person name="Virji A.Z."/>
            <person name="Reynes C."/>
            <person name="Colinge J."/>
            <person name="Kumar V."/>
            <person name="Lawres L."/>
            <person name="Pazzi J.E."/>
            <person name="Pablo J.V."/>
            <person name="Hung C."/>
            <person name="Brancato J."/>
            <person name="Kumari P."/>
            <person name="Orvis J."/>
            <person name="Tretina K."/>
            <person name="Chibucos M."/>
            <person name="Ott S."/>
            <person name="Sadzewicz L."/>
            <person name="Sengamalay N."/>
            <person name="Shetty A.C."/>
            <person name="Su Q."/>
            <person name="Tallon L."/>
            <person name="Fraser C.M."/>
            <person name="Frutos R."/>
            <person name="Molina D.M."/>
            <person name="Krause P.J."/>
            <person name="Ben Mamoun C."/>
        </authorList>
    </citation>
    <scope>NUCLEOTIDE SEQUENCE [LARGE SCALE GENOMIC DNA]</scope>
    <source>
        <strain evidence="12 13">RI</strain>
    </source>
</reference>
<dbReference type="AlphaFoldDB" id="I7I9X0"/>
<dbReference type="RefSeq" id="XP_021337199.1">
    <property type="nucleotide sequence ID" value="XM_021482646.1"/>
</dbReference>
<dbReference type="PANTHER" id="PTHR12443">
    <property type="entry name" value="TRANSLOCATION PROTEIN SEC62"/>
    <property type="match status" value="1"/>
</dbReference>
<evidence type="ECO:0000256" key="2">
    <source>
        <dbReference type="ARBA" id="ARBA00010604"/>
    </source>
</evidence>
<keyword evidence="6" id="KW-0256">Endoplasmic reticulum</keyword>
<dbReference type="GeneID" id="24426227"/>
<keyword evidence="4" id="KW-0813">Transport</keyword>
<organism evidence="12 13">
    <name type="scientific">Babesia microti (strain RI)</name>
    <dbReference type="NCBI Taxonomy" id="1133968"/>
    <lineage>
        <taxon>Eukaryota</taxon>
        <taxon>Sar</taxon>
        <taxon>Alveolata</taxon>
        <taxon>Apicomplexa</taxon>
        <taxon>Aconoidasida</taxon>
        <taxon>Piroplasmida</taxon>
        <taxon>Babesiidae</taxon>
        <taxon>Babesia</taxon>
    </lineage>
</organism>
<evidence type="ECO:0000256" key="1">
    <source>
        <dbReference type="ARBA" id="ARBA00004477"/>
    </source>
</evidence>
<keyword evidence="7" id="KW-0653">Protein transport</keyword>
<dbReference type="GO" id="GO:0005789">
    <property type="term" value="C:endoplasmic reticulum membrane"/>
    <property type="evidence" value="ECO:0007669"/>
    <property type="project" value="UniProtKB-SubCell"/>
</dbReference>
<evidence type="ECO:0000256" key="11">
    <source>
        <dbReference type="SAM" id="Phobius"/>
    </source>
</evidence>
<evidence type="ECO:0000256" key="8">
    <source>
        <dbReference type="ARBA" id="ARBA00022989"/>
    </source>
</evidence>
<dbReference type="GO" id="GO:0031204">
    <property type="term" value="P:post-translational protein targeting to membrane, translocation"/>
    <property type="evidence" value="ECO:0007669"/>
    <property type="project" value="TreeGrafter"/>
</dbReference>
<protein>
    <recommendedName>
        <fullName evidence="3">Translocation protein SEC62</fullName>
    </recommendedName>
</protein>
<comment type="subcellular location">
    <subcellularLocation>
        <location evidence="1">Endoplasmic reticulum membrane</location>
        <topology evidence="1">Multi-pass membrane protein</topology>
    </subcellularLocation>
</comment>
<keyword evidence="5 11" id="KW-0812">Transmembrane</keyword>
<name>I7I9X0_BABMR</name>
<dbReference type="KEGG" id="bmic:BmR1_04g07945"/>
<evidence type="ECO:0000256" key="4">
    <source>
        <dbReference type="ARBA" id="ARBA00022448"/>
    </source>
</evidence>
<evidence type="ECO:0000256" key="6">
    <source>
        <dbReference type="ARBA" id="ARBA00022824"/>
    </source>
</evidence>
<keyword evidence="10 11" id="KW-0472">Membrane</keyword>
<evidence type="ECO:0000256" key="10">
    <source>
        <dbReference type="ARBA" id="ARBA00023136"/>
    </source>
</evidence>
<sequence length="381" mass="44296">MDKRVWNQELGASMNLILSQLKIKSAAEVGKRAVDYCRGDDLFKCILNNRDLINKRCPSYLKEFPIKDEGDAIRFGNILIKNGFIYRSQYQPLEGILEKDENGMYKRPKWPKRLQMTTKQQFDIVGFYVIVYEGTQHLNHLLLGLIMLVVLAGCMFPAWPLQMKLALWYTSVIFLTIMFVIIILRLVVFIVFWFVVIEFWIFPNMFNEELGVVDSFKPLYSWKKGVYSTTMMACRVFCAILLSASIYELGKTHSVSDIGRFAKQSFIDVVDWGYEKLTALPEENTHKYIASSKPEMPNVDNTESDGEEKTDGFDDYECLKNCGYNGLEDLMKKCVRYCSCMKELLDNECIHNCNEEIMALLVEAKNESCEKEKKREMKKRH</sequence>
<feature type="transmembrane region" description="Helical" evidence="11">
    <location>
        <begin position="141"/>
        <end position="159"/>
    </location>
</feature>
<keyword evidence="13" id="KW-1185">Reference proteome</keyword>
<evidence type="ECO:0000313" key="13">
    <source>
        <dbReference type="Proteomes" id="UP000002899"/>
    </source>
</evidence>
<reference evidence="12 13" key="2">
    <citation type="journal article" date="2013" name="PLoS ONE">
        <title>Whole genome mapping and re-organization of the nuclear and mitochondrial genomes of Babesia microti isolates.</title>
        <authorList>
            <person name="Cornillot E."/>
            <person name="Dassouli A."/>
            <person name="Garg A."/>
            <person name="Pachikara N."/>
            <person name="Randazzo S."/>
            <person name="Depoix D."/>
            <person name="Carcy B."/>
            <person name="Delbecq S."/>
            <person name="Frutos R."/>
            <person name="Silva J.C."/>
            <person name="Sutton R."/>
            <person name="Krause P.J."/>
            <person name="Mamoun C.B."/>
        </authorList>
    </citation>
    <scope>NUCLEOTIDE SEQUENCE [LARGE SCALE GENOMIC DNA]</scope>
    <source>
        <strain evidence="12 13">RI</strain>
    </source>
</reference>
<proteinExistence type="inferred from homology"/>
<evidence type="ECO:0000256" key="7">
    <source>
        <dbReference type="ARBA" id="ARBA00022927"/>
    </source>
</evidence>
<dbReference type="OrthoDB" id="200187at2759"/>
<reference evidence="12 13" key="1">
    <citation type="journal article" date="2012" name="Nucleic Acids Res.">
        <title>Sequencing of the smallest Apicomplexan genome from the human pathogen Babesia microti.</title>
        <authorList>
            <person name="Cornillot E."/>
            <person name="Hadj-Kaddour K."/>
            <person name="Dassouli A."/>
            <person name="Noel B."/>
            <person name="Ranwez V."/>
            <person name="Vacherie B."/>
            <person name="Augagneur Y."/>
            <person name="Bres V."/>
            <person name="Duclos A."/>
            <person name="Randazzo S."/>
            <person name="Carcy B."/>
            <person name="Debierre-Grockiego F."/>
            <person name="Delbecq S."/>
            <person name="Moubri-Menage K."/>
            <person name="Shams-Eldin H."/>
            <person name="Usmani-Brown S."/>
            <person name="Bringaud F."/>
            <person name="Wincker P."/>
            <person name="Vivares C.P."/>
            <person name="Schwarz R.T."/>
            <person name="Schetters T.P."/>
            <person name="Krause P.J."/>
            <person name="Gorenflot A."/>
            <person name="Berry V."/>
            <person name="Barbe V."/>
            <person name="Ben Mamoun C."/>
        </authorList>
    </citation>
    <scope>NUCLEOTIDE SEQUENCE [LARGE SCALE GENOMIC DNA]</scope>
    <source>
        <strain evidence="12 13">RI</strain>
    </source>
</reference>
<dbReference type="Proteomes" id="UP000002899">
    <property type="component" value="Chromosome IV"/>
</dbReference>
<dbReference type="PANTHER" id="PTHR12443:SF9">
    <property type="entry name" value="TRANSLOCATION PROTEIN SEC62"/>
    <property type="match status" value="1"/>
</dbReference>
<comment type="similarity">
    <text evidence="2">Belongs to the SEC62 family.</text>
</comment>
<accession>I7I9X0</accession>
<evidence type="ECO:0000256" key="9">
    <source>
        <dbReference type="ARBA" id="ARBA00023010"/>
    </source>
</evidence>
<dbReference type="InterPro" id="IPR004728">
    <property type="entry name" value="Sec62"/>
</dbReference>
<keyword evidence="8 11" id="KW-1133">Transmembrane helix</keyword>